<keyword evidence="1" id="KW-0677">Repeat</keyword>
<dbReference type="CDD" id="cd02964">
    <property type="entry name" value="TryX_like_family"/>
    <property type="match status" value="1"/>
</dbReference>
<sequence>MRNICIAIALMITATASAELRKWTTTAGPTLEAEFVELQLGTVYLKTADGSVKKINKSKLIQEDQELATKMASPFYGKKKAAPKTTDAIYDLFGKNLTNAQKKRVPVDALSGKTIGIYFSAHWCPPCRAFTPELVKFHKRLAKEGKSFEIVFVSSDRDKDSMFNYMKEMDMPWLALPFGDSHKKELAEKFHVSGIPKLVIIDPQGNLITEDGRRDVSGHGDDAYAQWK</sequence>
<evidence type="ECO:0000256" key="2">
    <source>
        <dbReference type="ARBA" id="ARBA00023002"/>
    </source>
</evidence>
<evidence type="ECO:0000256" key="5">
    <source>
        <dbReference type="SAM" id="SignalP"/>
    </source>
</evidence>
<evidence type="ECO:0000256" key="4">
    <source>
        <dbReference type="ARBA" id="ARBA00025782"/>
    </source>
</evidence>
<dbReference type="Proteomes" id="UP000346198">
    <property type="component" value="Unassembled WGS sequence"/>
</dbReference>
<dbReference type="RefSeq" id="WP_136061801.1">
    <property type="nucleotide sequence ID" value="NZ_CAAHFH010000001.1"/>
</dbReference>
<keyword evidence="8" id="KW-1185">Reference proteome</keyword>
<gene>
    <name evidence="7" type="primary">tlpA</name>
    <name evidence="7" type="ORF">SCARR_02441</name>
</gene>
<dbReference type="SUPFAM" id="SSF52833">
    <property type="entry name" value="Thioredoxin-like"/>
    <property type="match status" value="1"/>
</dbReference>
<dbReference type="PANTHER" id="PTHR13871">
    <property type="entry name" value="THIOREDOXIN"/>
    <property type="match status" value="1"/>
</dbReference>
<dbReference type="InterPro" id="IPR052259">
    <property type="entry name" value="Nucleoredoxin-like"/>
</dbReference>
<dbReference type="PROSITE" id="PS51352">
    <property type="entry name" value="THIOREDOXIN_2"/>
    <property type="match status" value="1"/>
</dbReference>
<dbReference type="InterPro" id="IPR012336">
    <property type="entry name" value="Thioredoxin-like_fold"/>
</dbReference>
<dbReference type="AlphaFoldDB" id="A0A6C2UJV2"/>
<keyword evidence="3" id="KW-0520">NAD</keyword>
<feature type="chain" id="PRO_5025379055" evidence="5">
    <location>
        <begin position="19"/>
        <end position="228"/>
    </location>
</feature>
<proteinExistence type="inferred from homology"/>
<evidence type="ECO:0000259" key="6">
    <source>
        <dbReference type="PROSITE" id="PS51352"/>
    </source>
</evidence>
<keyword evidence="2" id="KW-0560">Oxidoreductase</keyword>
<protein>
    <submittedName>
        <fullName evidence="7">Thiol:disulfide interchange protein TlpA</fullName>
    </submittedName>
</protein>
<feature type="domain" description="Thioredoxin" evidence="6">
    <location>
        <begin position="76"/>
        <end position="228"/>
    </location>
</feature>
<name>A0A6C2UJV2_9BACT</name>
<feature type="signal peptide" evidence="5">
    <location>
        <begin position="1"/>
        <end position="18"/>
    </location>
</feature>
<evidence type="ECO:0000313" key="7">
    <source>
        <dbReference type="EMBL" id="VGO20378.1"/>
    </source>
</evidence>
<reference evidence="7 8" key="1">
    <citation type="submission" date="2019-04" db="EMBL/GenBank/DDBJ databases">
        <authorList>
            <person name="Van Vliet M D."/>
        </authorList>
    </citation>
    <scope>NUCLEOTIDE SEQUENCE [LARGE SCALE GENOMIC DNA]</scope>
    <source>
        <strain evidence="7 8">F21</strain>
    </source>
</reference>
<accession>A0A6C2UJV2</accession>
<organism evidence="7 8">
    <name type="scientific">Pontiella sulfatireligans</name>
    <dbReference type="NCBI Taxonomy" id="2750658"/>
    <lineage>
        <taxon>Bacteria</taxon>
        <taxon>Pseudomonadati</taxon>
        <taxon>Kiritimatiellota</taxon>
        <taxon>Kiritimatiellia</taxon>
        <taxon>Kiritimatiellales</taxon>
        <taxon>Pontiellaceae</taxon>
        <taxon>Pontiella</taxon>
    </lineage>
</organism>
<dbReference type="InterPro" id="IPR036249">
    <property type="entry name" value="Thioredoxin-like_sf"/>
</dbReference>
<keyword evidence="5" id="KW-0732">Signal</keyword>
<dbReference type="Gene3D" id="2.30.30.700">
    <property type="entry name" value="SLA1 homology domain 1"/>
    <property type="match status" value="1"/>
</dbReference>
<comment type="similarity">
    <text evidence="4">Belongs to the nucleoredoxin family.</text>
</comment>
<evidence type="ECO:0000313" key="8">
    <source>
        <dbReference type="Proteomes" id="UP000346198"/>
    </source>
</evidence>
<dbReference type="EMBL" id="CAAHFH010000001">
    <property type="protein sequence ID" value="VGO20378.1"/>
    <property type="molecule type" value="Genomic_DNA"/>
</dbReference>
<evidence type="ECO:0000256" key="1">
    <source>
        <dbReference type="ARBA" id="ARBA00022737"/>
    </source>
</evidence>
<dbReference type="InterPro" id="IPR013766">
    <property type="entry name" value="Thioredoxin_domain"/>
</dbReference>
<dbReference type="Gene3D" id="3.40.30.10">
    <property type="entry name" value="Glutaredoxin"/>
    <property type="match status" value="1"/>
</dbReference>
<dbReference type="PANTHER" id="PTHR13871:SF96">
    <property type="entry name" value="THIOREDOXIN DOMAIN-CONTAINING PROTEIN"/>
    <property type="match status" value="1"/>
</dbReference>
<evidence type="ECO:0000256" key="3">
    <source>
        <dbReference type="ARBA" id="ARBA00023027"/>
    </source>
</evidence>
<dbReference type="GO" id="GO:0016491">
    <property type="term" value="F:oxidoreductase activity"/>
    <property type="evidence" value="ECO:0007669"/>
    <property type="project" value="UniProtKB-KW"/>
</dbReference>
<dbReference type="Pfam" id="PF13905">
    <property type="entry name" value="Thioredoxin_8"/>
    <property type="match status" value="1"/>
</dbReference>